<accession>A0AAD3CWI0</accession>
<dbReference type="AlphaFoldDB" id="A0AAD3CWI0"/>
<sequence>MTTSRRSEAACLSGDVNPECIGVYKLPMDDAVNSYIDTPEHLAKYAPDLRWVPLTEYPKTYKAARDELVEIQSKFPEIIALVQKGDLTTAGTRILAITPRVTVASRVVLRKLQKDSDMEMKAMRVENSYLELLSSLGAADIVIGQALAGRLGSITMSQIQVLDDLRAADEEFKDLLRALPENYSK</sequence>
<reference evidence="1 2" key="1">
    <citation type="journal article" date="2021" name="Sci. Rep.">
        <title>The genome of the diatom Chaetoceros tenuissimus carries an ancient integrated fragment of an extant virus.</title>
        <authorList>
            <person name="Hongo Y."/>
            <person name="Kimura K."/>
            <person name="Takaki Y."/>
            <person name="Yoshida Y."/>
            <person name="Baba S."/>
            <person name="Kobayashi G."/>
            <person name="Nagasaki K."/>
            <person name="Hano T."/>
            <person name="Tomaru Y."/>
        </authorList>
    </citation>
    <scope>NUCLEOTIDE SEQUENCE [LARGE SCALE GENOMIC DNA]</scope>
    <source>
        <strain evidence="1 2">NIES-3715</strain>
    </source>
</reference>
<comment type="caution">
    <text evidence="1">The sequence shown here is derived from an EMBL/GenBank/DDBJ whole genome shotgun (WGS) entry which is preliminary data.</text>
</comment>
<name>A0AAD3CWI0_9STRA</name>
<proteinExistence type="predicted"/>
<dbReference type="EMBL" id="BLLK01000047">
    <property type="protein sequence ID" value="GFH53453.1"/>
    <property type="molecule type" value="Genomic_DNA"/>
</dbReference>
<evidence type="ECO:0000313" key="2">
    <source>
        <dbReference type="Proteomes" id="UP001054902"/>
    </source>
</evidence>
<keyword evidence="2" id="KW-1185">Reference proteome</keyword>
<evidence type="ECO:0000313" key="1">
    <source>
        <dbReference type="EMBL" id="GFH53453.1"/>
    </source>
</evidence>
<protein>
    <submittedName>
        <fullName evidence="1">Uncharacterized protein</fullName>
    </submittedName>
</protein>
<gene>
    <name evidence="1" type="ORF">CTEN210_09929</name>
</gene>
<dbReference type="Proteomes" id="UP001054902">
    <property type="component" value="Unassembled WGS sequence"/>
</dbReference>
<organism evidence="1 2">
    <name type="scientific">Chaetoceros tenuissimus</name>
    <dbReference type="NCBI Taxonomy" id="426638"/>
    <lineage>
        <taxon>Eukaryota</taxon>
        <taxon>Sar</taxon>
        <taxon>Stramenopiles</taxon>
        <taxon>Ochrophyta</taxon>
        <taxon>Bacillariophyta</taxon>
        <taxon>Coscinodiscophyceae</taxon>
        <taxon>Chaetocerotophycidae</taxon>
        <taxon>Chaetocerotales</taxon>
        <taxon>Chaetocerotaceae</taxon>
        <taxon>Chaetoceros</taxon>
    </lineage>
</organism>